<dbReference type="RefSeq" id="WP_145179622.1">
    <property type="nucleotide sequence ID" value="NZ_CP036266.1"/>
</dbReference>
<keyword evidence="6" id="KW-1185">Reference proteome</keyword>
<dbReference type="GO" id="GO:0033818">
    <property type="term" value="F:beta-ketoacyl-acyl-carrier-protein synthase III activity"/>
    <property type="evidence" value="ECO:0007669"/>
    <property type="project" value="UniProtKB-EC"/>
</dbReference>
<evidence type="ECO:0000256" key="2">
    <source>
        <dbReference type="ARBA" id="ARBA00023315"/>
    </source>
</evidence>
<dbReference type="PANTHER" id="PTHR34069">
    <property type="entry name" value="3-OXOACYL-[ACYL-CARRIER-PROTEIN] SYNTHASE 3"/>
    <property type="match status" value="1"/>
</dbReference>
<dbReference type="Pfam" id="PF08541">
    <property type="entry name" value="ACP_syn_III_C"/>
    <property type="match status" value="1"/>
</dbReference>
<dbReference type="InterPro" id="IPR016039">
    <property type="entry name" value="Thiolase-like"/>
</dbReference>
<dbReference type="Proteomes" id="UP000320421">
    <property type="component" value="Chromosome"/>
</dbReference>
<dbReference type="AlphaFoldDB" id="A0A517PFW9"/>
<proteinExistence type="predicted"/>
<dbReference type="SUPFAM" id="SSF53901">
    <property type="entry name" value="Thiolase-like"/>
    <property type="match status" value="1"/>
</dbReference>
<dbReference type="NCBIfam" id="NF006720">
    <property type="entry name" value="PRK09258.1"/>
    <property type="match status" value="1"/>
</dbReference>
<accession>A0A517PFW9</accession>
<dbReference type="Gene3D" id="3.40.47.10">
    <property type="match status" value="2"/>
</dbReference>
<evidence type="ECO:0000259" key="4">
    <source>
        <dbReference type="Pfam" id="PF08541"/>
    </source>
</evidence>
<dbReference type="EMBL" id="CP036266">
    <property type="protein sequence ID" value="QDT18258.1"/>
    <property type="molecule type" value="Genomic_DNA"/>
</dbReference>
<dbReference type="InterPro" id="IPR020616">
    <property type="entry name" value="Thiolase_N"/>
</dbReference>
<dbReference type="PANTHER" id="PTHR34069:SF3">
    <property type="entry name" value="ACYL-COA:ACYL-COA ALKYLTRANSFERASE"/>
    <property type="match status" value="1"/>
</dbReference>
<dbReference type="EC" id="2.3.1.180" evidence="5"/>
<reference evidence="5 6" key="1">
    <citation type="submission" date="2019-02" db="EMBL/GenBank/DDBJ databases">
        <title>Deep-cultivation of Planctomycetes and their phenomic and genomic characterization uncovers novel biology.</title>
        <authorList>
            <person name="Wiegand S."/>
            <person name="Jogler M."/>
            <person name="Boedeker C."/>
            <person name="Pinto D."/>
            <person name="Vollmers J."/>
            <person name="Rivas-Marin E."/>
            <person name="Kohn T."/>
            <person name="Peeters S.H."/>
            <person name="Heuer A."/>
            <person name="Rast P."/>
            <person name="Oberbeckmann S."/>
            <person name="Bunk B."/>
            <person name="Jeske O."/>
            <person name="Meyerdierks A."/>
            <person name="Storesund J.E."/>
            <person name="Kallscheuer N."/>
            <person name="Luecker S."/>
            <person name="Lage O.M."/>
            <person name="Pohl T."/>
            <person name="Merkel B.J."/>
            <person name="Hornburger P."/>
            <person name="Mueller R.-W."/>
            <person name="Bruemmer F."/>
            <person name="Labrenz M."/>
            <person name="Spormann A.M."/>
            <person name="Op den Camp H."/>
            <person name="Overmann J."/>
            <person name="Amann R."/>
            <person name="Jetten M.S.M."/>
            <person name="Mascher T."/>
            <person name="Medema M.H."/>
            <person name="Devos D.P."/>
            <person name="Kaster A.-K."/>
            <person name="Ovreas L."/>
            <person name="Rohde M."/>
            <person name="Galperin M.Y."/>
            <person name="Jogler C."/>
        </authorList>
    </citation>
    <scope>NUCLEOTIDE SEQUENCE [LARGE SCALE GENOMIC DNA]</scope>
    <source>
        <strain evidence="5 6">HG66A1</strain>
    </source>
</reference>
<organism evidence="5 6">
    <name type="scientific">Gimesia chilikensis</name>
    <dbReference type="NCBI Taxonomy" id="2605989"/>
    <lineage>
        <taxon>Bacteria</taxon>
        <taxon>Pseudomonadati</taxon>
        <taxon>Planctomycetota</taxon>
        <taxon>Planctomycetia</taxon>
        <taxon>Planctomycetales</taxon>
        <taxon>Planctomycetaceae</taxon>
        <taxon>Gimesia</taxon>
    </lineage>
</organism>
<protein>
    <submittedName>
        <fullName evidence="5">3-oxoacyl-[acyl-carrier-protein] synthase 3</fullName>
        <ecNumber evidence="5">2.3.1.180</ecNumber>
    </submittedName>
</protein>
<name>A0A517PFW9_9PLAN</name>
<feature type="domain" description="Thiolase N-terminal" evidence="3">
    <location>
        <begin position="64"/>
        <end position="151"/>
    </location>
</feature>
<sequence length="348" mass="37460">MRYEHVCVEAVSCTLPPHVVTSDELEARLAPVYDRLGLPAGRLELMTGIQERRFFDPGTLPGSISAQTVNQMLDESGFDRKHIGGLIHGSVCRDQLEPATASGVHHATQLPQNSLVLDVSNACLGLLNGMVFLANMIEMGQIRAGIVVGTEVGRDLVEGTIDDLLEDSTLTRKSIKNHFASLTIGSGSAAILLCDRKLSKTGHRLLGGSFQTDTSSHELCAGGVEAQKHGDHRPRMQTDSESLLVAGVNLAIPTWEATKTTLGWENEDVNQVFTHQVGKAHRKLLLDRLGLDPALDYPTVERLGNTGAAALPMAWALGIQDQILRDEAKIALLGIGSGLNSLMLGVQW</sequence>
<dbReference type="OrthoDB" id="9788274at2"/>
<evidence type="ECO:0000313" key="6">
    <source>
        <dbReference type="Proteomes" id="UP000320421"/>
    </source>
</evidence>
<gene>
    <name evidence="5" type="primary">fabH_1</name>
    <name evidence="5" type="ORF">HG66A1_00170</name>
</gene>
<keyword evidence="1 5" id="KW-0808">Transferase</keyword>
<feature type="domain" description="Beta-ketoacyl-[acyl-carrier-protein] synthase III C-terminal" evidence="4">
    <location>
        <begin position="263"/>
        <end position="341"/>
    </location>
</feature>
<dbReference type="GO" id="GO:0044550">
    <property type="term" value="P:secondary metabolite biosynthetic process"/>
    <property type="evidence" value="ECO:0007669"/>
    <property type="project" value="TreeGrafter"/>
</dbReference>
<dbReference type="Pfam" id="PF00108">
    <property type="entry name" value="Thiolase_N"/>
    <property type="match status" value="1"/>
</dbReference>
<dbReference type="InterPro" id="IPR013747">
    <property type="entry name" value="ACP_syn_III_C"/>
</dbReference>
<keyword evidence="2 5" id="KW-0012">Acyltransferase</keyword>
<evidence type="ECO:0000256" key="1">
    <source>
        <dbReference type="ARBA" id="ARBA00022679"/>
    </source>
</evidence>
<evidence type="ECO:0000313" key="5">
    <source>
        <dbReference type="EMBL" id="QDT18258.1"/>
    </source>
</evidence>
<evidence type="ECO:0000259" key="3">
    <source>
        <dbReference type="Pfam" id="PF00108"/>
    </source>
</evidence>